<accession>A0A1I1X632</accession>
<dbReference type="Gene3D" id="3.30.750.180">
    <property type="entry name" value="GpdQ, beta-strand dimerisation domain"/>
    <property type="match status" value="1"/>
</dbReference>
<gene>
    <name evidence="6" type="ORF">SAMN04489710_1129</name>
</gene>
<dbReference type="InterPro" id="IPR042283">
    <property type="entry name" value="GpdQ_catalytic"/>
</dbReference>
<sequence>MTSRTTTQTTTLLLQLSDLHIREPGRLAYGRLDTAPYLRQAVDTVLRMPQRPDAIVVTGDLTDFGRPAEYAHLRELLAPLGALPLYLLPGNHDDRGALRAGFPEHTYLGREGFVQYSVAVGALQLIALDTVVPGASDGGLCAERLDWLAHQLEMHRERPVVIAMHHPPFRTLIGHMDAIGLRAGAGPLEALVARHPNVERVICGHLHRSIQVRFGGTIAATVPSPAHQMCLDLAPDAASAWTLEPPGFAVHALPAGGRLVSHLAASGRYEGPYPFHDGGQLID</sequence>
<dbReference type="STRING" id="32040.SAMN04489710_1129"/>
<proteinExistence type="inferred from homology"/>
<dbReference type="PANTHER" id="PTHR42988:SF2">
    <property type="entry name" value="CYCLIC NUCLEOTIDE PHOSPHODIESTERASE CBUA0032-RELATED"/>
    <property type="match status" value="1"/>
</dbReference>
<evidence type="ECO:0000256" key="3">
    <source>
        <dbReference type="ARBA" id="ARBA00023004"/>
    </source>
</evidence>
<reference evidence="7" key="1">
    <citation type="submission" date="2016-10" db="EMBL/GenBank/DDBJ databases">
        <authorList>
            <person name="Varghese N."/>
            <person name="Submissions S."/>
        </authorList>
    </citation>
    <scope>NUCLEOTIDE SEQUENCE [LARGE SCALE GENOMIC DNA]</scope>
    <source>
        <strain evidence="7">DSM 7481</strain>
    </source>
</reference>
<name>A0A1I1X632_9BURK</name>
<dbReference type="Proteomes" id="UP000199517">
    <property type="component" value="Unassembled WGS sequence"/>
</dbReference>
<feature type="domain" description="Calcineurin-like phosphoesterase" evidence="5">
    <location>
        <begin position="13"/>
        <end position="208"/>
    </location>
</feature>
<evidence type="ECO:0000313" key="6">
    <source>
        <dbReference type="EMBL" id="SFE02812.1"/>
    </source>
</evidence>
<dbReference type="InterPro" id="IPR029052">
    <property type="entry name" value="Metallo-depent_PP-like"/>
</dbReference>
<keyword evidence="2" id="KW-0378">Hydrolase</keyword>
<dbReference type="GO" id="GO:0046872">
    <property type="term" value="F:metal ion binding"/>
    <property type="evidence" value="ECO:0007669"/>
    <property type="project" value="UniProtKB-KW"/>
</dbReference>
<protein>
    <submittedName>
        <fullName evidence="6">3',5'-cyclic AMP phosphodiesterase CpdA</fullName>
    </submittedName>
</protein>
<dbReference type="CDD" id="cd07402">
    <property type="entry name" value="MPP_GpdQ"/>
    <property type="match status" value="1"/>
</dbReference>
<evidence type="ECO:0000256" key="2">
    <source>
        <dbReference type="ARBA" id="ARBA00022801"/>
    </source>
</evidence>
<dbReference type="Gene3D" id="3.60.21.40">
    <property type="entry name" value="GpdQ, catalytic alpha/beta sandwich domain"/>
    <property type="match status" value="1"/>
</dbReference>
<dbReference type="OrthoDB" id="9784378at2"/>
<dbReference type="InterPro" id="IPR026575">
    <property type="entry name" value="GpdQ/CpdA-like"/>
</dbReference>
<evidence type="ECO:0000256" key="1">
    <source>
        <dbReference type="ARBA" id="ARBA00022723"/>
    </source>
</evidence>
<keyword evidence="3" id="KW-0408">Iron</keyword>
<evidence type="ECO:0000256" key="4">
    <source>
        <dbReference type="ARBA" id="ARBA00025742"/>
    </source>
</evidence>
<dbReference type="AlphaFoldDB" id="A0A1I1X632"/>
<dbReference type="InterPro" id="IPR042281">
    <property type="entry name" value="GpdQ_beta-strand"/>
</dbReference>
<keyword evidence="7" id="KW-1185">Reference proteome</keyword>
<dbReference type="InterPro" id="IPR050884">
    <property type="entry name" value="CNP_phosphodiesterase-III"/>
</dbReference>
<dbReference type="EMBL" id="FOMQ01000012">
    <property type="protein sequence ID" value="SFE02812.1"/>
    <property type="molecule type" value="Genomic_DNA"/>
</dbReference>
<dbReference type="PANTHER" id="PTHR42988">
    <property type="entry name" value="PHOSPHOHYDROLASE"/>
    <property type="match status" value="1"/>
</dbReference>
<dbReference type="Pfam" id="PF00149">
    <property type="entry name" value="Metallophos"/>
    <property type="match status" value="1"/>
</dbReference>
<dbReference type="GO" id="GO:0004112">
    <property type="term" value="F:cyclic-nucleotide phosphodiesterase activity"/>
    <property type="evidence" value="ECO:0007669"/>
    <property type="project" value="InterPro"/>
</dbReference>
<dbReference type="RefSeq" id="WP_092954680.1">
    <property type="nucleotide sequence ID" value="NZ_FOMQ01000012.1"/>
</dbReference>
<dbReference type="InterPro" id="IPR004843">
    <property type="entry name" value="Calcineurin-like_PHP"/>
</dbReference>
<comment type="similarity">
    <text evidence="4">Belongs to the cyclic nucleotide phosphodiesterase class-III family.</text>
</comment>
<organism evidence="6 7">
    <name type="scientific">Paracidovorax konjaci</name>
    <dbReference type="NCBI Taxonomy" id="32040"/>
    <lineage>
        <taxon>Bacteria</taxon>
        <taxon>Pseudomonadati</taxon>
        <taxon>Pseudomonadota</taxon>
        <taxon>Betaproteobacteria</taxon>
        <taxon>Burkholderiales</taxon>
        <taxon>Comamonadaceae</taxon>
        <taxon>Paracidovorax</taxon>
    </lineage>
</organism>
<keyword evidence="1" id="KW-0479">Metal-binding</keyword>
<dbReference type="SUPFAM" id="SSF56300">
    <property type="entry name" value="Metallo-dependent phosphatases"/>
    <property type="match status" value="1"/>
</dbReference>
<evidence type="ECO:0000259" key="5">
    <source>
        <dbReference type="Pfam" id="PF00149"/>
    </source>
</evidence>
<evidence type="ECO:0000313" key="7">
    <source>
        <dbReference type="Proteomes" id="UP000199517"/>
    </source>
</evidence>